<organism evidence="1 2">
    <name type="scientific">Chryseobacterium rhizosphaerae</name>
    <dbReference type="NCBI Taxonomy" id="395937"/>
    <lineage>
        <taxon>Bacteria</taxon>
        <taxon>Pseudomonadati</taxon>
        <taxon>Bacteroidota</taxon>
        <taxon>Flavobacteriia</taxon>
        <taxon>Flavobacteriales</taxon>
        <taxon>Weeksellaceae</taxon>
        <taxon>Chryseobacterium group</taxon>
        <taxon>Chryseobacterium</taxon>
    </lineage>
</organism>
<dbReference type="EMBL" id="JAVDQY010000005">
    <property type="protein sequence ID" value="MDR6528624.1"/>
    <property type="molecule type" value="Genomic_DNA"/>
</dbReference>
<evidence type="ECO:0000313" key="1">
    <source>
        <dbReference type="EMBL" id="MDR6528624.1"/>
    </source>
</evidence>
<name>A0AAE3YBM8_9FLAO</name>
<gene>
    <name evidence="1" type="ORF">J2787_004061</name>
</gene>
<sequence>MKKNGITGGIADIDFANKSSRVPCFDSSLEGFNSYNIFFSVDPSVCNVID</sequence>
<evidence type="ECO:0000313" key="2">
    <source>
        <dbReference type="Proteomes" id="UP001184861"/>
    </source>
</evidence>
<proteinExistence type="predicted"/>
<reference evidence="1" key="1">
    <citation type="submission" date="2023-07" db="EMBL/GenBank/DDBJ databases">
        <title>Sorghum-associated microbial communities from plants grown in Nebraska, USA.</title>
        <authorList>
            <person name="Schachtman D."/>
        </authorList>
    </citation>
    <scope>NUCLEOTIDE SEQUENCE</scope>
    <source>
        <strain evidence="1">DS2360</strain>
    </source>
</reference>
<accession>A0AAE3YBM8</accession>
<dbReference type="Proteomes" id="UP001184861">
    <property type="component" value="Unassembled WGS sequence"/>
</dbReference>
<dbReference type="AlphaFoldDB" id="A0AAE3YBM8"/>
<comment type="caution">
    <text evidence="1">The sequence shown here is derived from an EMBL/GenBank/DDBJ whole genome shotgun (WGS) entry which is preliminary data.</text>
</comment>
<protein>
    <submittedName>
        <fullName evidence="1">Uncharacterized protein</fullName>
    </submittedName>
</protein>